<gene>
    <name evidence="4" type="ORF">QR685DRAFT_532406</name>
</gene>
<evidence type="ECO:0000313" key="5">
    <source>
        <dbReference type="Proteomes" id="UP001451303"/>
    </source>
</evidence>
<dbReference type="InterPro" id="IPR046529">
    <property type="entry name" value="DUF6594"/>
</dbReference>
<keyword evidence="2" id="KW-0472">Membrane</keyword>
<feature type="region of interest" description="Disordered" evidence="1">
    <location>
        <begin position="1"/>
        <end position="21"/>
    </location>
</feature>
<feature type="compositionally biased region" description="Polar residues" evidence="1">
    <location>
        <begin position="1"/>
        <end position="10"/>
    </location>
</feature>
<sequence length="339" mass="37067">MDDQLPNGQPTDKIHDIPLPTSTEGNDDILVSKILSDTYHKGFIKIISRQKPGVLGHIETLLSGFRADHHRQPLSETYFGFLINFGDVQRLYIRSLHAKLISMAVTVRKNGPSSNADDVVKELDQFGAVLKKYVRAVQDHEYMAKFALGGNDPFIATSQKHNDRIFFEAALFNEGLDLEDLLPLHLSRATEEGKDTQPSSAPVDGEPEGERRHREWIERLLKVSIPTGPWETGDSKSSSKSASALVNTRTASAKIAFWERVGAAVIGGAFLIGPMWILALERNLFVHLGVATACVTAFGLSCSFYLKTVDGVFATTLAYAAVIMVFVGVVLEEAGGKGA</sequence>
<feature type="transmembrane region" description="Helical" evidence="2">
    <location>
        <begin position="284"/>
        <end position="306"/>
    </location>
</feature>
<evidence type="ECO:0000313" key="4">
    <source>
        <dbReference type="EMBL" id="KAL0468105.1"/>
    </source>
</evidence>
<feature type="transmembrane region" description="Helical" evidence="2">
    <location>
        <begin position="257"/>
        <end position="277"/>
    </location>
</feature>
<protein>
    <recommendedName>
        <fullName evidence="3">DUF6594 domain-containing protein</fullName>
    </recommendedName>
</protein>
<evidence type="ECO:0000256" key="1">
    <source>
        <dbReference type="SAM" id="MobiDB-lite"/>
    </source>
</evidence>
<accession>A0ABR3D5Y3</accession>
<reference evidence="4 5" key="1">
    <citation type="submission" date="2023-09" db="EMBL/GenBank/DDBJ databases">
        <title>Multi-omics analysis of a traditional fermented food reveals byproduct-associated fungal strains for waste-to-food upcycling.</title>
        <authorList>
            <consortium name="Lawrence Berkeley National Laboratory"/>
            <person name="Rekdal V.M."/>
            <person name="Villalobos-Escobedo J.M."/>
            <person name="Rodriguez-Valeron N."/>
            <person name="Garcia M.O."/>
            <person name="Vasquez D.P."/>
            <person name="Damayanti I."/>
            <person name="Sorensen P.M."/>
            <person name="Baidoo E.E."/>
            <person name="De Carvalho A.C."/>
            <person name="Riley R."/>
            <person name="Lipzen A."/>
            <person name="He G."/>
            <person name="Yan M."/>
            <person name="Haridas S."/>
            <person name="Daum C."/>
            <person name="Yoshinaga Y."/>
            <person name="Ng V."/>
            <person name="Grigoriev I.V."/>
            <person name="Munk R."/>
            <person name="Nuraida L."/>
            <person name="Wijaya C.H."/>
            <person name="Morales P.-C."/>
            <person name="Keasling J.D."/>
        </authorList>
    </citation>
    <scope>NUCLEOTIDE SEQUENCE [LARGE SCALE GENOMIC DNA]</scope>
    <source>
        <strain evidence="4 5">FGSC 2613</strain>
    </source>
</reference>
<keyword evidence="2" id="KW-0812">Transmembrane</keyword>
<evidence type="ECO:0000256" key="2">
    <source>
        <dbReference type="SAM" id="Phobius"/>
    </source>
</evidence>
<comment type="caution">
    <text evidence="4">The sequence shown here is derived from an EMBL/GenBank/DDBJ whole genome shotgun (WGS) entry which is preliminary data.</text>
</comment>
<feature type="transmembrane region" description="Helical" evidence="2">
    <location>
        <begin position="312"/>
        <end position="331"/>
    </location>
</feature>
<organism evidence="4 5">
    <name type="scientific">Neurospora intermedia</name>
    <dbReference type="NCBI Taxonomy" id="5142"/>
    <lineage>
        <taxon>Eukaryota</taxon>
        <taxon>Fungi</taxon>
        <taxon>Dikarya</taxon>
        <taxon>Ascomycota</taxon>
        <taxon>Pezizomycotina</taxon>
        <taxon>Sordariomycetes</taxon>
        <taxon>Sordariomycetidae</taxon>
        <taxon>Sordariales</taxon>
        <taxon>Sordariaceae</taxon>
        <taxon>Neurospora</taxon>
    </lineage>
</organism>
<feature type="domain" description="DUF6594" evidence="3">
    <location>
        <begin position="210"/>
        <end position="324"/>
    </location>
</feature>
<proteinExistence type="predicted"/>
<feature type="region of interest" description="Disordered" evidence="1">
    <location>
        <begin position="190"/>
        <end position="211"/>
    </location>
</feature>
<dbReference type="Proteomes" id="UP001451303">
    <property type="component" value="Unassembled WGS sequence"/>
</dbReference>
<keyword evidence="5" id="KW-1185">Reference proteome</keyword>
<dbReference type="Pfam" id="PF20237">
    <property type="entry name" value="DUF6594"/>
    <property type="match status" value="1"/>
</dbReference>
<evidence type="ECO:0000259" key="3">
    <source>
        <dbReference type="Pfam" id="PF20237"/>
    </source>
</evidence>
<dbReference type="EMBL" id="JAVLET010000008">
    <property type="protein sequence ID" value="KAL0468105.1"/>
    <property type="molecule type" value="Genomic_DNA"/>
</dbReference>
<keyword evidence="2" id="KW-1133">Transmembrane helix</keyword>
<name>A0ABR3D5Y3_NEUIN</name>